<accession>A0A195BN19</accession>
<dbReference type="Pfam" id="PF05773">
    <property type="entry name" value="RWD"/>
    <property type="match status" value="1"/>
</dbReference>
<dbReference type="Proteomes" id="UP000078540">
    <property type="component" value="Unassembled WGS sequence"/>
</dbReference>
<evidence type="ECO:0000259" key="4">
    <source>
        <dbReference type="PROSITE" id="PS50908"/>
    </source>
</evidence>
<keyword evidence="1" id="KW-0175">Coiled coil</keyword>
<dbReference type="InterPro" id="IPR040213">
    <property type="entry name" value="GIR2-like"/>
</dbReference>
<dbReference type="AlphaFoldDB" id="A0A195BN19"/>
<feature type="coiled-coil region" evidence="1">
    <location>
        <begin position="131"/>
        <end position="158"/>
    </location>
</feature>
<keyword evidence="6" id="KW-1185">Reference proteome</keyword>
<feature type="signal peptide" evidence="3">
    <location>
        <begin position="1"/>
        <end position="19"/>
    </location>
</feature>
<evidence type="ECO:0000256" key="3">
    <source>
        <dbReference type="SAM" id="SignalP"/>
    </source>
</evidence>
<evidence type="ECO:0000256" key="1">
    <source>
        <dbReference type="SAM" id="Coils"/>
    </source>
</evidence>
<evidence type="ECO:0000313" key="6">
    <source>
        <dbReference type="Proteomes" id="UP000078540"/>
    </source>
</evidence>
<proteinExistence type="predicted"/>
<dbReference type="STRING" id="520822.A0A195BN19"/>
<feature type="chain" id="PRO_5008269561" evidence="3">
    <location>
        <begin position="20"/>
        <end position="255"/>
    </location>
</feature>
<name>A0A195BN19_9HYME</name>
<dbReference type="InterPro" id="IPR006575">
    <property type="entry name" value="RWD_dom"/>
</dbReference>
<dbReference type="Pfam" id="PF16543">
    <property type="entry name" value="DFRP_C"/>
    <property type="match status" value="1"/>
</dbReference>
<feature type="domain" description="RWD" evidence="4">
    <location>
        <begin position="26"/>
        <end position="132"/>
    </location>
</feature>
<dbReference type="EMBL" id="KQ976433">
    <property type="protein sequence ID" value="KYM87383.1"/>
    <property type="molecule type" value="Genomic_DNA"/>
</dbReference>
<dbReference type="Gene3D" id="3.10.110.10">
    <property type="entry name" value="Ubiquitin Conjugating Enzyme"/>
    <property type="match status" value="1"/>
</dbReference>
<gene>
    <name evidence="5" type="ORF">ALC53_03570</name>
</gene>
<organism evidence="5 6">
    <name type="scientific">Atta colombica</name>
    <dbReference type="NCBI Taxonomy" id="520822"/>
    <lineage>
        <taxon>Eukaryota</taxon>
        <taxon>Metazoa</taxon>
        <taxon>Ecdysozoa</taxon>
        <taxon>Arthropoda</taxon>
        <taxon>Hexapoda</taxon>
        <taxon>Insecta</taxon>
        <taxon>Pterygota</taxon>
        <taxon>Neoptera</taxon>
        <taxon>Endopterygota</taxon>
        <taxon>Hymenoptera</taxon>
        <taxon>Apocrita</taxon>
        <taxon>Aculeata</taxon>
        <taxon>Formicoidea</taxon>
        <taxon>Formicidae</taxon>
        <taxon>Myrmicinae</taxon>
        <taxon>Atta</taxon>
    </lineage>
</organism>
<evidence type="ECO:0000313" key="5">
    <source>
        <dbReference type="EMBL" id="KYM87383.1"/>
    </source>
</evidence>
<reference evidence="5 6" key="1">
    <citation type="submission" date="2015-09" db="EMBL/GenBank/DDBJ databases">
        <title>Atta colombica WGS genome.</title>
        <authorList>
            <person name="Nygaard S."/>
            <person name="Hu H."/>
            <person name="Boomsma J."/>
            <person name="Zhang G."/>
        </authorList>
    </citation>
    <scope>NUCLEOTIDE SEQUENCE [LARGE SCALE GENOMIC DNA]</scope>
    <source>
        <strain evidence="5">Treedump-2</strain>
        <tissue evidence="5">Whole body</tissue>
    </source>
</reference>
<feature type="region of interest" description="Disordered" evidence="2">
    <location>
        <begin position="233"/>
        <end position="255"/>
    </location>
</feature>
<dbReference type="SMART" id="SM00591">
    <property type="entry name" value="RWD"/>
    <property type="match status" value="1"/>
</dbReference>
<feature type="non-terminal residue" evidence="5">
    <location>
        <position position="1"/>
    </location>
</feature>
<dbReference type="PROSITE" id="PS50908">
    <property type="entry name" value="RWD"/>
    <property type="match status" value="1"/>
</dbReference>
<protein>
    <submittedName>
        <fullName evidence="5">RWD domain-containing protein 1</fullName>
    </submittedName>
</protein>
<dbReference type="FunFam" id="3.10.110.10:FF:000075">
    <property type="entry name" value="RWD domain-containing protein (Gir2)"/>
    <property type="match status" value="1"/>
</dbReference>
<dbReference type="SUPFAM" id="SSF54495">
    <property type="entry name" value="UBC-like"/>
    <property type="match status" value="1"/>
</dbReference>
<feature type="compositionally biased region" description="Acidic residues" evidence="2">
    <location>
        <begin position="233"/>
        <end position="246"/>
    </location>
</feature>
<keyword evidence="3" id="KW-0732">Signal</keyword>
<evidence type="ECO:0000256" key="2">
    <source>
        <dbReference type="SAM" id="MobiDB-lite"/>
    </source>
</evidence>
<dbReference type="InterPro" id="IPR016135">
    <property type="entry name" value="UBQ-conjugating_enzyme/RWD"/>
</dbReference>
<sequence>LRNICLAGLGIIFILLSMDYKDEQINEIEALESIYCGELEILATEPFYTFAIPIKTEEYESETGNGLSCRLEFTYTAKYPDEPLLISIMEQENFEDGDEKLKAHLIEQMNENLGMVMVFTLVSTAQEWLNVQWDKIKLKREENAAQKLKEEEEAERRRFEGTRVTVESFLNWKEMFDEEMGYTKRKELTDREGKKLTGRELFMTDKTLDQSDLKFLDDGDAVKVDESLFQNLDDLDLDDDEDDPDYDPNISDDSA</sequence>
<dbReference type="InterPro" id="IPR032378">
    <property type="entry name" value="ZC3H15/TMA46_C"/>
</dbReference>
<dbReference type="CDD" id="cd23816">
    <property type="entry name" value="RWD_RWDD1"/>
    <property type="match status" value="1"/>
</dbReference>
<dbReference type="PANTHER" id="PTHR12292">
    <property type="entry name" value="RWD DOMAIN-CONTAINING PROTEIN"/>
    <property type="match status" value="1"/>
</dbReference>